<keyword evidence="1" id="KW-0812">Transmembrane</keyword>
<name>A0A7Y7UK44_LACRH</name>
<reference evidence="2 3" key="1">
    <citation type="submission" date="2020-06" db="EMBL/GenBank/DDBJ databases">
        <title>Lactobacillus rhamnosus QC,genome.</title>
        <authorList>
            <person name="Yi H."/>
            <person name="Jin M."/>
        </authorList>
    </citation>
    <scope>NUCLEOTIDE SEQUENCE [LARGE SCALE GENOMIC DNA]</scope>
    <source>
        <strain evidence="2 3">QC</strain>
    </source>
</reference>
<dbReference type="EMBL" id="JABXWP010000016">
    <property type="protein sequence ID" value="NVO88943.1"/>
    <property type="molecule type" value="Genomic_DNA"/>
</dbReference>
<evidence type="ECO:0000313" key="2">
    <source>
        <dbReference type="EMBL" id="NVO88943.1"/>
    </source>
</evidence>
<dbReference type="AlphaFoldDB" id="A0A7Y7UK44"/>
<proteinExistence type="predicted"/>
<dbReference type="RefSeq" id="WP_176818385.1">
    <property type="nucleotide sequence ID" value="NZ_JABXWP010000016.1"/>
</dbReference>
<protein>
    <recommendedName>
        <fullName evidence="4">DUF1056 family protein</fullName>
    </recommendedName>
</protein>
<organism evidence="2 3">
    <name type="scientific">Lacticaseibacillus rhamnosus</name>
    <name type="common">Lactobacillus rhamnosus</name>
    <dbReference type="NCBI Taxonomy" id="47715"/>
    <lineage>
        <taxon>Bacteria</taxon>
        <taxon>Bacillati</taxon>
        <taxon>Bacillota</taxon>
        <taxon>Bacilli</taxon>
        <taxon>Lactobacillales</taxon>
        <taxon>Lactobacillaceae</taxon>
        <taxon>Lacticaseibacillus</taxon>
    </lineage>
</organism>
<feature type="transmembrane region" description="Helical" evidence="1">
    <location>
        <begin position="12"/>
        <end position="39"/>
    </location>
</feature>
<keyword evidence="1" id="KW-0472">Membrane</keyword>
<sequence length="69" mass="7570">MRLVEQFKKTLKYIGSFVLGNLETILFLCGLGFLIWSAYSASQTLGELVTAASLIWTAWIITGVKGGDK</sequence>
<evidence type="ECO:0008006" key="4">
    <source>
        <dbReference type="Google" id="ProtNLM"/>
    </source>
</evidence>
<keyword evidence="1" id="KW-1133">Transmembrane helix</keyword>
<gene>
    <name evidence="2" type="ORF">HWN39_10680</name>
</gene>
<evidence type="ECO:0000256" key="1">
    <source>
        <dbReference type="SAM" id="Phobius"/>
    </source>
</evidence>
<comment type="caution">
    <text evidence="2">The sequence shown here is derived from an EMBL/GenBank/DDBJ whole genome shotgun (WGS) entry which is preliminary data.</text>
</comment>
<feature type="transmembrane region" description="Helical" evidence="1">
    <location>
        <begin position="45"/>
        <end position="64"/>
    </location>
</feature>
<evidence type="ECO:0000313" key="3">
    <source>
        <dbReference type="Proteomes" id="UP000542889"/>
    </source>
</evidence>
<accession>A0A7Y7UK44</accession>
<dbReference type="Proteomes" id="UP000542889">
    <property type="component" value="Unassembled WGS sequence"/>
</dbReference>